<comment type="caution">
    <text evidence="1">The sequence shown here is derived from an EMBL/GenBank/DDBJ whole genome shotgun (WGS) entry which is preliminary data.</text>
</comment>
<evidence type="ECO:0000313" key="2">
    <source>
        <dbReference type="Proteomes" id="UP000287651"/>
    </source>
</evidence>
<sequence length="126" mass="13614">MFENPIRSDYHWSIMPPQDHAPVKDADLEQMPINLKEGDHFNHSEGLAAVDFGGHVNLAEKEGAGMAKRRFGMGHKITRGAMAGEEEGVAVRRMLELSATGAAVGYNTGEEGELLVKEVATVAGRV</sequence>
<dbReference type="AlphaFoldDB" id="A0A426X7F8"/>
<protein>
    <submittedName>
        <fullName evidence="1">Uncharacterized protein</fullName>
    </submittedName>
</protein>
<gene>
    <name evidence="1" type="ORF">B296_00053245</name>
</gene>
<dbReference type="Proteomes" id="UP000287651">
    <property type="component" value="Unassembled WGS sequence"/>
</dbReference>
<accession>A0A426X7F8</accession>
<evidence type="ECO:0000313" key="1">
    <source>
        <dbReference type="EMBL" id="RRT35411.1"/>
    </source>
</evidence>
<name>A0A426X7F8_ENSVE</name>
<organism evidence="1 2">
    <name type="scientific">Ensete ventricosum</name>
    <name type="common">Abyssinian banana</name>
    <name type="synonym">Musa ensete</name>
    <dbReference type="NCBI Taxonomy" id="4639"/>
    <lineage>
        <taxon>Eukaryota</taxon>
        <taxon>Viridiplantae</taxon>
        <taxon>Streptophyta</taxon>
        <taxon>Embryophyta</taxon>
        <taxon>Tracheophyta</taxon>
        <taxon>Spermatophyta</taxon>
        <taxon>Magnoliopsida</taxon>
        <taxon>Liliopsida</taxon>
        <taxon>Zingiberales</taxon>
        <taxon>Musaceae</taxon>
        <taxon>Ensete</taxon>
    </lineage>
</organism>
<reference evidence="1 2" key="1">
    <citation type="journal article" date="2014" name="Agronomy (Basel)">
        <title>A Draft Genome Sequence for Ensete ventricosum, the Drought-Tolerant Tree Against Hunger.</title>
        <authorList>
            <person name="Harrison J."/>
            <person name="Moore K.A."/>
            <person name="Paszkiewicz K."/>
            <person name="Jones T."/>
            <person name="Grant M."/>
            <person name="Ambacheew D."/>
            <person name="Muzemil S."/>
            <person name="Studholme D.J."/>
        </authorList>
    </citation>
    <scope>NUCLEOTIDE SEQUENCE [LARGE SCALE GENOMIC DNA]</scope>
</reference>
<dbReference type="EMBL" id="AMZH03025110">
    <property type="protein sequence ID" value="RRT35411.1"/>
    <property type="molecule type" value="Genomic_DNA"/>
</dbReference>
<proteinExistence type="predicted"/>